<evidence type="ECO:0000256" key="4">
    <source>
        <dbReference type="ARBA" id="ARBA00022840"/>
    </source>
</evidence>
<feature type="non-terminal residue" evidence="7">
    <location>
        <position position="1"/>
    </location>
</feature>
<dbReference type="PANTHER" id="PTHR47973">
    <property type="entry name" value="CYSTEINE-RICH RECEPTOR-LIKE PROTEIN KINASE 3"/>
    <property type="match status" value="1"/>
</dbReference>
<dbReference type="InterPro" id="IPR052059">
    <property type="entry name" value="CR_Ser/Thr_kinase"/>
</dbReference>
<dbReference type="PROSITE" id="PS50011">
    <property type="entry name" value="PROTEIN_KINASE_DOM"/>
    <property type="match status" value="1"/>
</dbReference>
<dbReference type="GO" id="GO:0004672">
    <property type="term" value="F:protein kinase activity"/>
    <property type="evidence" value="ECO:0007669"/>
    <property type="project" value="InterPro"/>
</dbReference>
<keyword evidence="1" id="KW-0808">Transferase</keyword>
<dbReference type="InterPro" id="IPR011009">
    <property type="entry name" value="Kinase-like_dom_sf"/>
</dbReference>
<accession>A0A1D1Y4I8</accession>
<feature type="domain" description="Protein kinase" evidence="6">
    <location>
        <begin position="1"/>
        <end position="137"/>
    </location>
</feature>
<dbReference type="SUPFAM" id="SSF56112">
    <property type="entry name" value="Protein kinase-like (PK-like)"/>
    <property type="match status" value="1"/>
</dbReference>
<evidence type="ECO:0000259" key="6">
    <source>
        <dbReference type="PROSITE" id="PS50011"/>
    </source>
</evidence>
<evidence type="ECO:0000256" key="1">
    <source>
        <dbReference type="ARBA" id="ARBA00022679"/>
    </source>
</evidence>
<dbReference type="GO" id="GO:0030246">
    <property type="term" value="F:carbohydrate binding"/>
    <property type="evidence" value="ECO:0007669"/>
    <property type="project" value="UniProtKB-KW"/>
</dbReference>
<feature type="compositionally biased region" description="Low complexity" evidence="5">
    <location>
        <begin position="162"/>
        <end position="174"/>
    </location>
</feature>
<keyword evidence="4" id="KW-0067">ATP-binding</keyword>
<sequence length="194" mass="21071">LGDFGLARLLHTADRTTTTTILAGTIGYLAPECGYTGKATPESDVFSYGVVVLEVLCGRRSLLGYDDNNLLDHVWDLFTDDGDLLRAMDPKLEGRFQEHEARRCLLTGLLCAHPTPSYRPRIRKVLNILANPDEPLMPIPESRPDTIVASPMGSGFHGLSTTTSSSHPMTTTTMLPPPSSSPDYNSASTVLIAR</sequence>
<keyword evidence="2" id="KW-0547">Nucleotide-binding</keyword>
<dbReference type="InterPro" id="IPR001245">
    <property type="entry name" value="Ser-Thr/Tyr_kinase_cat_dom"/>
</dbReference>
<dbReference type="InterPro" id="IPR000719">
    <property type="entry name" value="Prot_kinase_dom"/>
</dbReference>
<proteinExistence type="predicted"/>
<keyword evidence="3 7" id="KW-0418">Kinase</keyword>
<dbReference type="GO" id="GO:0005524">
    <property type="term" value="F:ATP binding"/>
    <property type="evidence" value="ECO:0007669"/>
    <property type="project" value="UniProtKB-KW"/>
</dbReference>
<evidence type="ECO:0000313" key="7">
    <source>
        <dbReference type="EMBL" id="JAT49543.1"/>
    </source>
</evidence>
<dbReference type="AlphaFoldDB" id="A0A1D1Y4I8"/>
<evidence type="ECO:0000256" key="3">
    <source>
        <dbReference type="ARBA" id="ARBA00022777"/>
    </source>
</evidence>
<name>A0A1D1Y4I8_9ARAE</name>
<organism evidence="7">
    <name type="scientific">Anthurium amnicola</name>
    <dbReference type="NCBI Taxonomy" id="1678845"/>
    <lineage>
        <taxon>Eukaryota</taxon>
        <taxon>Viridiplantae</taxon>
        <taxon>Streptophyta</taxon>
        <taxon>Embryophyta</taxon>
        <taxon>Tracheophyta</taxon>
        <taxon>Spermatophyta</taxon>
        <taxon>Magnoliopsida</taxon>
        <taxon>Liliopsida</taxon>
        <taxon>Araceae</taxon>
        <taxon>Pothoideae</taxon>
        <taxon>Potheae</taxon>
        <taxon>Anthurium</taxon>
    </lineage>
</organism>
<dbReference type="Pfam" id="PF07714">
    <property type="entry name" value="PK_Tyr_Ser-Thr"/>
    <property type="match status" value="1"/>
</dbReference>
<keyword evidence="7" id="KW-0675">Receptor</keyword>
<dbReference type="Gene3D" id="1.10.510.10">
    <property type="entry name" value="Transferase(Phosphotransferase) domain 1"/>
    <property type="match status" value="1"/>
</dbReference>
<evidence type="ECO:0000256" key="5">
    <source>
        <dbReference type="SAM" id="MobiDB-lite"/>
    </source>
</evidence>
<reference evidence="7" key="1">
    <citation type="submission" date="2015-07" db="EMBL/GenBank/DDBJ databases">
        <title>Transcriptome Assembly of Anthurium amnicola.</title>
        <authorList>
            <person name="Suzuki J."/>
        </authorList>
    </citation>
    <scope>NUCLEOTIDE SEQUENCE</scope>
</reference>
<feature type="region of interest" description="Disordered" evidence="5">
    <location>
        <begin position="162"/>
        <end position="188"/>
    </location>
</feature>
<dbReference type="EMBL" id="GDJX01018393">
    <property type="protein sequence ID" value="JAT49543.1"/>
    <property type="molecule type" value="Transcribed_RNA"/>
</dbReference>
<evidence type="ECO:0000256" key="2">
    <source>
        <dbReference type="ARBA" id="ARBA00022741"/>
    </source>
</evidence>
<gene>
    <name evidence="7" type="primary">LECRKS7_2</name>
    <name evidence="7" type="ORF">g.16057</name>
</gene>
<protein>
    <submittedName>
        <fullName evidence="7">Putative L-type lectin-domain containing receptor kinase S.7</fullName>
    </submittedName>
</protein>
<keyword evidence="7" id="KW-0430">Lectin</keyword>